<keyword evidence="4" id="KW-1133">Transmembrane helix</keyword>
<dbReference type="Pfam" id="PF01656">
    <property type="entry name" value="CbiA"/>
    <property type="match status" value="1"/>
</dbReference>
<dbReference type="InterPro" id="IPR005702">
    <property type="entry name" value="Wzc-like_C"/>
</dbReference>
<dbReference type="NCBIfam" id="TIGR01007">
    <property type="entry name" value="eps_fam"/>
    <property type="match status" value="1"/>
</dbReference>
<evidence type="ECO:0000256" key="1">
    <source>
        <dbReference type="ARBA" id="ARBA00022741"/>
    </source>
</evidence>
<dbReference type="PANTHER" id="PTHR32309:SF13">
    <property type="entry name" value="FERRIC ENTEROBACTIN TRANSPORT PROTEIN FEPE"/>
    <property type="match status" value="1"/>
</dbReference>
<organism evidence="6 7">
    <name type="scientific">Arthrobacter halodurans</name>
    <dbReference type="NCBI Taxonomy" id="516699"/>
    <lineage>
        <taxon>Bacteria</taxon>
        <taxon>Bacillati</taxon>
        <taxon>Actinomycetota</taxon>
        <taxon>Actinomycetes</taxon>
        <taxon>Micrococcales</taxon>
        <taxon>Micrococcaceae</taxon>
        <taxon>Arthrobacter</taxon>
    </lineage>
</organism>
<protein>
    <submittedName>
        <fullName evidence="6">Polysaccharide biosynthesis tyrosine autokinase</fullName>
        <ecNumber evidence="6">2.7.10.2</ecNumber>
    </submittedName>
</protein>
<feature type="transmembrane region" description="Helical" evidence="4">
    <location>
        <begin position="190"/>
        <end position="209"/>
    </location>
</feature>
<keyword evidence="7" id="KW-1185">Reference proteome</keyword>
<feature type="domain" description="CobQ/CobB/MinD/ParA nucleotide binding" evidence="5">
    <location>
        <begin position="285"/>
        <end position="457"/>
    </location>
</feature>
<gene>
    <name evidence="6" type="ORF">ACETWP_11670</name>
</gene>
<keyword evidence="1" id="KW-0547">Nucleotide-binding</keyword>
<dbReference type="EC" id="2.7.10.2" evidence="6"/>
<sequence length="543" mass="57012">MEPNDAHGAETGPDLRQYLTVARTYWRGIAAILLGTILLAFVWTLTQPKIYEAASSGMVVTAGADNIGTALAGDNLAKSKATSYKSIAQSRPVALKAQSALGLELTPDVLLGQIAVEVPTATAEIRVKAQSTDPAAAQDLANAWVEALAEQVSDIESSAMDEGSSGAAVQVAPLGRAALPTEPVSPNTKLALALGGVVGLALGLGYALLRNHLDRRVRSAEAVERLGSSVVGTIPSDARLATGRQVVESGSLNHDDRESHAFSESLRELRTNLSYMDVDNPPRIIVITSSVPGEGKSSISANLAVAIAATGRETILIDGDLRRPVLSDIFGLPSGGGLTDVLSGMADIDDVLQPYGPVPSLSLLAAGRIPPNPSELLGSRAMKNLLRQLSENAVVLIDAPPLLPVTDAAILTKSADGALVTVKAGSTTIDELEKALDNLRKVDAHILGAILNQVPTKGAGADQYGYYGKYYYSAQQEPGVASRRHEEAIAVEAPVRAARAGVAQDRHEDAVYDAEDSGELADDRSFDELLTTPAQMRHLRRRG</sequence>
<dbReference type="CDD" id="cd05387">
    <property type="entry name" value="BY-kinase"/>
    <property type="match status" value="1"/>
</dbReference>
<dbReference type="GO" id="GO:0004715">
    <property type="term" value="F:non-membrane spanning protein tyrosine kinase activity"/>
    <property type="evidence" value="ECO:0007669"/>
    <property type="project" value="UniProtKB-EC"/>
</dbReference>
<evidence type="ECO:0000256" key="2">
    <source>
        <dbReference type="ARBA" id="ARBA00022840"/>
    </source>
</evidence>
<accession>A0ABV4UNK1</accession>
<dbReference type="EMBL" id="JBHDLJ010000009">
    <property type="protein sequence ID" value="MFB0835246.1"/>
    <property type="molecule type" value="Genomic_DNA"/>
</dbReference>
<evidence type="ECO:0000256" key="4">
    <source>
        <dbReference type="SAM" id="Phobius"/>
    </source>
</evidence>
<keyword evidence="2" id="KW-0067">ATP-binding</keyword>
<feature type="transmembrane region" description="Helical" evidence="4">
    <location>
        <begin position="25"/>
        <end position="45"/>
    </location>
</feature>
<dbReference type="InterPro" id="IPR050445">
    <property type="entry name" value="Bact_polysacc_biosynth/exp"/>
</dbReference>
<proteinExistence type="predicted"/>
<reference evidence="6 7" key="1">
    <citation type="submission" date="2024-09" db="EMBL/GenBank/DDBJ databases">
        <authorList>
            <person name="Salinas-Garcia M.A."/>
            <person name="Prieme A."/>
        </authorList>
    </citation>
    <scope>NUCLEOTIDE SEQUENCE [LARGE SCALE GENOMIC DNA]</scope>
    <source>
        <strain evidence="6 7">DSM 21081</strain>
    </source>
</reference>
<evidence type="ECO:0000313" key="7">
    <source>
        <dbReference type="Proteomes" id="UP001575652"/>
    </source>
</evidence>
<dbReference type="SUPFAM" id="SSF52540">
    <property type="entry name" value="P-loop containing nucleoside triphosphate hydrolases"/>
    <property type="match status" value="1"/>
</dbReference>
<dbReference type="InterPro" id="IPR002586">
    <property type="entry name" value="CobQ/CobB/MinD/ParA_Nub-bd_dom"/>
</dbReference>
<keyword evidence="6" id="KW-0808">Transferase</keyword>
<dbReference type="InterPro" id="IPR027417">
    <property type="entry name" value="P-loop_NTPase"/>
</dbReference>
<name>A0ABV4UNK1_9MICC</name>
<feature type="compositionally biased region" description="Acidic residues" evidence="3">
    <location>
        <begin position="511"/>
        <end position="520"/>
    </location>
</feature>
<feature type="region of interest" description="Disordered" evidence="3">
    <location>
        <begin position="501"/>
        <end position="527"/>
    </location>
</feature>
<evidence type="ECO:0000256" key="3">
    <source>
        <dbReference type="SAM" id="MobiDB-lite"/>
    </source>
</evidence>
<dbReference type="Gene3D" id="3.40.50.300">
    <property type="entry name" value="P-loop containing nucleotide triphosphate hydrolases"/>
    <property type="match status" value="1"/>
</dbReference>
<dbReference type="Proteomes" id="UP001575652">
    <property type="component" value="Unassembled WGS sequence"/>
</dbReference>
<evidence type="ECO:0000313" key="6">
    <source>
        <dbReference type="EMBL" id="MFB0835246.1"/>
    </source>
</evidence>
<dbReference type="PANTHER" id="PTHR32309">
    <property type="entry name" value="TYROSINE-PROTEIN KINASE"/>
    <property type="match status" value="1"/>
</dbReference>
<dbReference type="RefSeq" id="WP_373972423.1">
    <property type="nucleotide sequence ID" value="NZ_JBHDLJ010000009.1"/>
</dbReference>
<keyword evidence="4" id="KW-0472">Membrane</keyword>
<comment type="caution">
    <text evidence="6">The sequence shown here is derived from an EMBL/GenBank/DDBJ whole genome shotgun (WGS) entry which is preliminary data.</text>
</comment>
<evidence type="ECO:0000259" key="5">
    <source>
        <dbReference type="Pfam" id="PF01656"/>
    </source>
</evidence>
<keyword evidence="4" id="KW-0812">Transmembrane</keyword>